<evidence type="ECO:0000313" key="2">
    <source>
        <dbReference type="EMBL" id="KAK7457948.1"/>
    </source>
</evidence>
<accession>A0ABD0J463</accession>
<organism evidence="2 3">
    <name type="scientific">Batillaria attramentaria</name>
    <dbReference type="NCBI Taxonomy" id="370345"/>
    <lineage>
        <taxon>Eukaryota</taxon>
        <taxon>Metazoa</taxon>
        <taxon>Spiralia</taxon>
        <taxon>Lophotrochozoa</taxon>
        <taxon>Mollusca</taxon>
        <taxon>Gastropoda</taxon>
        <taxon>Caenogastropoda</taxon>
        <taxon>Sorbeoconcha</taxon>
        <taxon>Cerithioidea</taxon>
        <taxon>Batillariidae</taxon>
        <taxon>Batillaria</taxon>
    </lineage>
</organism>
<reference evidence="2 3" key="1">
    <citation type="journal article" date="2023" name="Sci. Data">
        <title>Genome assembly of the Korean intertidal mud-creeper Batillaria attramentaria.</title>
        <authorList>
            <person name="Patra A.K."/>
            <person name="Ho P.T."/>
            <person name="Jun S."/>
            <person name="Lee S.J."/>
            <person name="Kim Y."/>
            <person name="Won Y.J."/>
        </authorList>
    </citation>
    <scope>NUCLEOTIDE SEQUENCE [LARGE SCALE GENOMIC DNA]</scope>
    <source>
        <strain evidence="2">Wonlab-2016</strain>
    </source>
</reference>
<feature type="non-terminal residue" evidence="2">
    <location>
        <position position="98"/>
    </location>
</feature>
<dbReference type="EMBL" id="JACVVK020000669">
    <property type="protein sequence ID" value="KAK7457948.1"/>
    <property type="molecule type" value="Genomic_DNA"/>
</dbReference>
<proteinExistence type="predicted"/>
<keyword evidence="1" id="KW-1133">Transmembrane helix</keyword>
<evidence type="ECO:0000313" key="3">
    <source>
        <dbReference type="Proteomes" id="UP001519460"/>
    </source>
</evidence>
<keyword evidence="3" id="KW-1185">Reference proteome</keyword>
<keyword evidence="1" id="KW-0472">Membrane</keyword>
<feature type="transmembrane region" description="Helical" evidence="1">
    <location>
        <begin position="68"/>
        <end position="96"/>
    </location>
</feature>
<dbReference type="Proteomes" id="UP001519460">
    <property type="component" value="Unassembled WGS sequence"/>
</dbReference>
<protein>
    <submittedName>
        <fullName evidence="2">Uncharacterized protein</fullName>
    </submittedName>
</protein>
<evidence type="ECO:0000256" key="1">
    <source>
        <dbReference type="SAM" id="Phobius"/>
    </source>
</evidence>
<name>A0ABD0J463_9CAEN</name>
<gene>
    <name evidence="2" type="ORF">BaRGS_00039192</name>
</gene>
<feature type="non-terminal residue" evidence="2">
    <location>
        <position position="1"/>
    </location>
</feature>
<comment type="caution">
    <text evidence="2">The sequence shown here is derived from an EMBL/GenBank/DDBJ whole genome shotgun (WGS) entry which is preliminary data.</text>
</comment>
<keyword evidence="1" id="KW-0812">Transmembrane</keyword>
<dbReference type="AlphaFoldDB" id="A0ABD0J463"/>
<sequence>AIADCAWLKKDTLMCGKMADGYEFNHMVNSQLTVTIKEASSAFVGTYECIPQPSYPGDTESCFFSLKVIVVAAVGGSVPGIACIAGALGVLAWYLLKR</sequence>